<gene>
    <name evidence="1" type="ORF">GCM10022235_16220</name>
</gene>
<accession>A0ABP6WC92</accession>
<name>A0ABP6WC92_9ACTN</name>
<evidence type="ECO:0000313" key="1">
    <source>
        <dbReference type="EMBL" id="GAA3549362.1"/>
    </source>
</evidence>
<dbReference type="Proteomes" id="UP001501222">
    <property type="component" value="Unassembled WGS sequence"/>
</dbReference>
<organism evidence="1 2">
    <name type="scientific">Kribbella ginsengisoli</name>
    <dbReference type="NCBI Taxonomy" id="363865"/>
    <lineage>
        <taxon>Bacteria</taxon>
        <taxon>Bacillati</taxon>
        <taxon>Actinomycetota</taxon>
        <taxon>Actinomycetes</taxon>
        <taxon>Propionibacteriales</taxon>
        <taxon>Kribbellaceae</taxon>
        <taxon>Kribbella</taxon>
    </lineage>
</organism>
<reference evidence="2" key="1">
    <citation type="journal article" date="2019" name="Int. J. Syst. Evol. Microbiol.">
        <title>The Global Catalogue of Microorganisms (GCM) 10K type strain sequencing project: providing services to taxonomists for standard genome sequencing and annotation.</title>
        <authorList>
            <consortium name="The Broad Institute Genomics Platform"/>
            <consortium name="The Broad Institute Genome Sequencing Center for Infectious Disease"/>
            <person name="Wu L."/>
            <person name="Ma J."/>
        </authorList>
    </citation>
    <scope>NUCLEOTIDE SEQUENCE [LARGE SCALE GENOMIC DNA]</scope>
    <source>
        <strain evidence="2">JCM 16928</strain>
    </source>
</reference>
<proteinExistence type="predicted"/>
<comment type="caution">
    <text evidence="1">The sequence shown here is derived from an EMBL/GenBank/DDBJ whole genome shotgun (WGS) entry which is preliminary data.</text>
</comment>
<keyword evidence="2" id="KW-1185">Reference proteome</keyword>
<dbReference type="EMBL" id="BAABAA010000002">
    <property type="protein sequence ID" value="GAA3549362.1"/>
    <property type="molecule type" value="Genomic_DNA"/>
</dbReference>
<evidence type="ECO:0000313" key="2">
    <source>
        <dbReference type="Proteomes" id="UP001501222"/>
    </source>
</evidence>
<protein>
    <submittedName>
        <fullName evidence="1">Uncharacterized protein</fullName>
    </submittedName>
</protein>
<sequence>MLRPGGCDIDRIRPVDNDIRSAIGQRDVLEPDVEVGIGLPPRTRGEIKSVRDEASQSVVPDGGAGVTMTIPSTTSMPEDCSADQESYCPAVTCVCIHLVWSHGLQRAR</sequence>